<dbReference type="FunFam" id="1.20.1250.20:FF:000464">
    <property type="entry name" value="Monocarboxylate transporter"/>
    <property type="match status" value="1"/>
</dbReference>
<feature type="transmembrane region" description="Helical" evidence="2">
    <location>
        <begin position="717"/>
        <end position="739"/>
    </location>
</feature>
<accession>A0A9N9WMN0</accession>
<evidence type="ECO:0000313" key="4">
    <source>
        <dbReference type="EMBL" id="CAG9801614.1"/>
    </source>
</evidence>
<dbReference type="GO" id="GO:0008028">
    <property type="term" value="F:monocarboxylic acid transmembrane transporter activity"/>
    <property type="evidence" value="ECO:0007669"/>
    <property type="project" value="TreeGrafter"/>
</dbReference>
<name>A0A9N9WMN0_9DIPT</name>
<keyword evidence="2" id="KW-0812">Transmembrane</keyword>
<dbReference type="OrthoDB" id="410267at2759"/>
<dbReference type="Pfam" id="PF07690">
    <property type="entry name" value="MFS_1"/>
    <property type="match status" value="2"/>
</dbReference>
<feature type="transmembrane region" description="Helical" evidence="2">
    <location>
        <begin position="222"/>
        <end position="241"/>
    </location>
</feature>
<keyword evidence="2" id="KW-1133">Transmembrane helix</keyword>
<reference evidence="4" key="2">
    <citation type="submission" date="2022-10" db="EMBL/GenBank/DDBJ databases">
        <authorList>
            <consortium name="ENA_rothamsted_submissions"/>
            <consortium name="culmorum"/>
            <person name="King R."/>
        </authorList>
    </citation>
    <scope>NUCLEOTIDE SEQUENCE</scope>
</reference>
<feature type="transmembrane region" description="Helical" evidence="2">
    <location>
        <begin position="622"/>
        <end position="642"/>
    </location>
</feature>
<dbReference type="InterPro" id="IPR050327">
    <property type="entry name" value="Proton-linked_MCT"/>
</dbReference>
<feature type="transmembrane region" description="Helical" evidence="2">
    <location>
        <begin position="253"/>
        <end position="273"/>
    </location>
</feature>
<evidence type="ECO:0000256" key="1">
    <source>
        <dbReference type="ARBA" id="ARBA00004141"/>
    </source>
</evidence>
<sequence length="828" mass="93918">MVIDLQITNSSIGKARKIFPDTNGEVSHNVYYRDQLALIKEHLLNPTEVKFDVQEDVTKRKRLTTISSEMSDMSEDSVSSISTFKDKKKIPDGGYGWIIVFASLMVSLIADGISFSFGLLYSELLDYFEEGTTKTAWIGSLFMSIPLISGPIMSNLVDKYGCRKMTMLGGLFGCLGFVLSAFSNSVEMLFLTFGIIAGLGLGVIYVTAVVSIAFWFESKRTFATGIGASGTGIGTFLYAPFTQWLISYYGWRGATLILGGTLLNFCVFGALMIDPEWLVEENKLEARSQSMQTFSNSSMCLDEIKKLIEIGAPKEDLLETLVTNVNTEANQQIYDPNIVHAKKYQSELLLPTFISNNDIVNFDGLRSNSRLSLRPDQLISPETNSENELVKKCETTECEVDLKRETDTIQCRIASIETLNTSEKASSTDLDLSSIDLEMNQDEHTLIDFDNEIYTNHRSGLHGSRFSLNDNIFNNQFYFDGIKNKIRNNSLNIIYESHAFPLNFCSLVQHGKLEYNLHEKDYRLSIKKAKHSHKKRFSISNTGNDRRNSLRYSNYLKNMRVHRNSIHYRGAMLSTHRYRLKASSCPNIYRNSMTTIAREHNDVWYDDFVDIIKSVFDFSLFLQYKFGMMSLSTLFLFIWYIIPYFYITEYLLKFNYTEEASAYLISVIGIFNTFGMVSLGWIGDQQWCNVTKTYAFCLFLCGISMFAIPLATWSYTFLMTLCAIFGVTFGSSFSFTPMITSRLVDMDDFTLAYGLILLVQGIGSLIGPPLSGWIFDVTNRWDYSFYLGGIFIIMSGVLAYVIGPLQVEIDEDGNSNNHSKDNQQKKPI</sequence>
<dbReference type="GO" id="GO:0016020">
    <property type="term" value="C:membrane"/>
    <property type="evidence" value="ECO:0007669"/>
    <property type="project" value="UniProtKB-SubCell"/>
</dbReference>
<feature type="transmembrane region" description="Helical" evidence="2">
    <location>
        <begin position="751"/>
        <end position="771"/>
    </location>
</feature>
<dbReference type="Gene3D" id="1.20.1250.20">
    <property type="entry name" value="MFS general substrate transporter like domains"/>
    <property type="match status" value="2"/>
</dbReference>
<dbReference type="InterPro" id="IPR011701">
    <property type="entry name" value="MFS"/>
</dbReference>
<evidence type="ECO:0000256" key="2">
    <source>
        <dbReference type="SAM" id="Phobius"/>
    </source>
</evidence>
<organism evidence="4 5">
    <name type="scientific">Chironomus riparius</name>
    <dbReference type="NCBI Taxonomy" id="315576"/>
    <lineage>
        <taxon>Eukaryota</taxon>
        <taxon>Metazoa</taxon>
        <taxon>Ecdysozoa</taxon>
        <taxon>Arthropoda</taxon>
        <taxon>Hexapoda</taxon>
        <taxon>Insecta</taxon>
        <taxon>Pterygota</taxon>
        <taxon>Neoptera</taxon>
        <taxon>Endopterygota</taxon>
        <taxon>Diptera</taxon>
        <taxon>Nematocera</taxon>
        <taxon>Chironomoidea</taxon>
        <taxon>Chironomidae</taxon>
        <taxon>Chironominae</taxon>
        <taxon>Chironomus</taxon>
    </lineage>
</organism>
<dbReference type="EMBL" id="OU895877">
    <property type="protein sequence ID" value="CAG9801614.1"/>
    <property type="molecule type" value="Genomic_DNA"/>
</dbReference>
<keyword evidence="5" id="KW-1185">Reference proteome</keyword>
<dbReference type="AlphaFoldDB" id="A0A9N9WMN0"/>
<reference evidence="4" key="1">
    <citation type="submission" date="2022-01" db="EMBL/GenBank/DDBJ databases">
        <authorList>
            <person name="King R."/>
        </authorList>
    </citation>
    <scope>NUCLEOTIDE SEQUENCE</scope>
</reference>
<dbReference type="InterPro" id="IPR036259">
    <property type="entry name" value="MFS_trans_sf"/>
</dbReference>
<proteinExistence type="predicted"/>
<dbReference type="Proteomes" id="UP001153620">
    <property type="component" value="Chromosome 1"/>
</dbReference>
<evidence type="ECO:0000313" key="5">
    <source>
        <dbReference type="Proteomes" id="UP001153620"/>
    </source>
</evidence>
<dbReference type="PANTHER" id="PTHR11360:SF111">
    <property type="entry name" value="CHASKI, ISOFORM A"/>
    <property type="match status" value="1"/>
</dbReference>
<feature type="transmembrane region" description="Helical" evidence="2">
    <location>
        <begin position="783"/>
        <end position="802"/>
    </location>
</feature>
<feature type="transmembrane region" description="Helical" evidence="2">
    <location>
        <begin position="694"/>
        <end position="711"/>
    </location>
</feature>
<dbReference type="SUPFAM" id="SSF103473">
    <property type="entry name" value="MFS general substrate transporter"/>
    <property type="match status" value="1"/>
</dbReference>
<dbReference type="CDD" id="cd17352">
    <property type="entry name" value="MFS_MCT_SLC16"/>
    <property type="match status" value="1"/>
</dbReference>
<dbReference type="InterPro" id="IPR020846">
    <property type="entry name" value="MFS_dom"/>
</dbReference>
<feature type="transmembrane region" description="Helical" evidence="2">
    <location>
        <begin position="165"/>
        <end position="182"/>
    </location>
</feature>
<evidence type="ECO:0000259" key="3">
    <source>
        <dbReference type="PROSITE" id="PS50850"/>
    </source>
</evidence>
<comment type="subcellular location">
    <subcellularLocation>
        <location evidence="1">Membrane</location>
        <topology evidence="1">Multi-pass membrane protein</topology>
    </subcellularLocation>
</comment>
<feature type="transmembrane region" description="Helical" evidence="2">
    <location>
        <begin position="135"/>
        <end position="153"/>
    </location>
</feature>
<dbReference type="PANTHER" id="PTHR11360">
    <property type="entry name" value="MONOCARBOXYLATE TRANSPORTER"/>
    <property type="match status" value="1"/>
</dbReference>
<protein>
    <recommendedName>
        <fullName evidence="3">Major facilitator superfamily (MFS) profile domain-containing protein</fullName>
    </recommendedName>
</protein>
<dbReference type="PROSITE" id="PS50850">
    <property type="entry name" value="MFS"/>
    <property type="match status" value="1"/>
</dbReference>
<feature type="transmembrane region" description="Helical" evidence="2">
    <location>
        <begin position="188"/>
        <end position="215"/>
    </location>
</feature>
<gene>
    <name evidence="4" type="ORF">CHIRRI_LOCUS4536</name>
</gene>
<feature type="transmembrane region" description="Helical" evidence="2">
    <location>
        <begin position="662"/>
        <end position="682"/>
    </location>
</feature>
<feature type="transmembrane region" description="Helical" evidence="2">
    <location>
        <begin position="95"/>
        <end position="115"/>
    </location>
</feature>
<keyword evidence="2" id="KW-0472">Membrane</keyword>
<feature type="domain" description="Major facilitator superfamily (MFS) profile" evidence="3">
    <location>
        <begin position="611"/>
        <end position="828"/>
    </location>
</feature>